<gene>
    <name evidence="10" type="ORF">SAMN05877838_0859</name>
</gene>
<sequence>MTEGVVEEGEPVSGRYFEPGSARAFPATMTISKDFATIRFERDGVAKCSVREIRGVGARLGSVPRRIELEGGALFEAPADAEITVGPGRASPMLARVFRLESSWRTVAILVVATSVLVAVIFRYGMPVMANVAARVTPAPISAIMDAGTLETVDRTLFSATELSAAEQRDLTERFTTLAPHADTGSRDLVLLFRSSPLIGANAFALPGGTVIMTDELIAVARDDDEIDGVLAHEIAHVEARHTLQTIYRAAGLAIMVGVIAGDSGQMVDTLLSQAAALQQLSYSRAFEIEADLRSVELMLAAGEGRNPLAFIDLLDRLVEEMAPGASEQEEGFFSTHPGNPNRRETVLQHARSLGWDG</sequence>
<keyword evidence="1 6" id="KW-0645">Protease</keyword>
<comment type="cofactor">
    <cofactor evidence="6">
        <name>Zn(2+)</name>
        <dbReference type="ChEBI" id="CHEBI:29105"/>
    </cofactor>
    <text evidence="6">Binds 1 zinc ion per subunit.</text>
</comment>
<evidence type="ECO:0000313" key="11">
    <source>
        <dbReference type="Proteomes" id="UP000219465"/>
    </source>
</evidence>
<keyword evidence="5 6" id="KW-0482">Metalloprotease</keyword>
<evidence type="ECO:0000256" key="3">
    <source>
        <dbReference type="ARBA" id="ARBA00022801"/>
    </source>
</evidence>
<evidence type="ECO:0000256" key="1">
    <source>
        <dbReference type="ARBA" id="ARBA00022670"/>
    </source>
</evidence>
<evidence type="ECO:0000256" key="6">
    <source>
        <dbReference type="RuleBase" id="RU003983"/>
    </source>
</evidence>
<feature type="domain" description="Peptidase M48" evidence="8">
    <location>
        <begin position="166"/>
        <end position="347"/>
    </location>
</feature>
<dbReference type="GO" id="GO:0004222">
    <property type="term" value="F:metalloendopeptidase activity"/>
    <property type="evidence" value="ECO:0007669"/>
    <property type="project" value="InterPro"/>
</dbReference>
<evidence type="ECO:0000256" key="5">
    <source>
        <dbReference type="ARBA" id="ARBA00023049"/>
    </source>
</evidence>
<evidence type="ECO:0000313" key="10">
    <source>
        <dbReference type="EMBL" id="SOE11871.1"/>
    </source>
</evidence>
<keyword evidence="3 6" id="KW-0378">Hydrolase</keyword>
<dbReference type="EMBL" id="OCPC01000001">
    <property type="protein sequence ID" value="SOE11871.1"/>
    <property type="molecule type" value="Genomic_DNA"/>
</dbReference>
<keyword evidence="7" id="KW-1133">Transmembrane helix</keyword>
<keyword evidence="2" id="KW-0479">Metal-binding</keyword>
<dbReference type="Proteomes" id="UP000219465">
    <property type="component" value="Unassembled WGS sequence"/>
</dbReference>
<dbReference type="GO" id="GO:0046872">
    <property type="term" value="F:metal ion binding"/>
    <property type="evidence" value="ECO:0007669"/>
    <property type="project" value="UniProtKB-KW"/>
</dbReference>
<feature type="transmembrane region" description="Helical" evidence="7">
    <location>
        <begin position="106"/>
        <end position="126"/>
    </location>
</feature>
<keyword evidence="7" id="KW-0472">Membrane</keyword>
<dbReference type="InterPro" id="IPR001915">
    <property type="entry name" value="Peptidase_M48"/>
</dbReference>
<evidence type="ECO:0000256" key="4">
    <source>
        <dbReference type="ARBA" id="ARBA00022833"/>
    </source>
</evidence>
<evidence type="ECO:0000259" key="9">
    <source>
        <dbReference type="Pfam" id="PF23368"/>
    </source>
</evidence>
<comment type="similarity">
    <text evidence="6">Belongs to the peptidase M48 family.</text>
</comment>
<evidence type="ECO:0000259" key="8">
    <source>
        <dbReference type="Pfam" id="PF01435"/>
    </source>
</evidence>
<dbReference type="PANTHER" id="PTHR22726">
    <property type="entry name" value="METALLOENDOPEPTIDASE OMA1"/>
    <property type="match status" value="1"/>
</dbReference>
<evidence type="ECO:0000256" key="2">
    <source>
        <dbReference type="ARBA" id="ARBA00022723"/>
    </source>
</evidence>
<dbReference type="CDD" id="cd07332">
    <property type="entry name" value="M48C_Oma1_like"/>
    <property type="match status" value="1"/>
</dbReference>
<evidence type="ECO:0000256" key="7">
    <source>
        <dbReference type="SAM" id="Phobius"/>
    </source>
</evidence>
<keyword evidence="11" id="KW-1185">Reference proteome</keyword>
<reference evidence="11" key="1">
    <citation type="submission" date="2017-08" db="EMBL/GenBank/DDBJ databases">
        <authorList>
            <person name="Varghese N."/>
            <person name="Submissions S."/>
        </authorList>
    </citation>
    <scope>NUCLEOTIDE SEQUENCE [LARGE SCALE GENOMIC DNA]</scope>
    <source>
        <strain evidence="11">KCTC 23107</strain>
    </source>
</reference>
<dbReference type="AlphaFoldDB" id="A0A286HVQ5"/>
<dbReference type="PANTHER" id="PTHR22726:SF1">
    <property type="entry name" value="METALLOENDOPEPTIDASE OMA1, MITOCHONDRIAL"/>
    <property type="match status" value="1"/>
</dbReference>
<keyword evidence="4 6" id="KW-0862">Zinc</keyword>
<dbReference type="Gene3D" id="3.30.2010.10">
    <property type="entry name" value="Metalloproteases ('zincins'), catalytic domain"/>
    <property type="match status" value="1"/>
</dbReference>
<accession>A0A286HVQ5</accession>
<organism evidence="10 11">
    <name type="scientific">Hoeflea halophila</name>
    <dbReference type="NCBI Taxonomy" id="714899"/>
    <lineage>
        <taxon>Bacteria</taxon>
        <taxon>Pseudomonadati</taxon>
        <taxon>Pseudomonadota</taxon>
        <taxon>Alphaproteobacteria</taxon>
        <taxon>Hyphomicrobiales</taxon>
        <taxon>Rhizobiaceae</taxon>
        <taxon>Hoeflea</taxon>
    </lineage>
</organism>
<dbReference type="InterPro" id="IPR055518">
    <property type="entry name" value="DUF7092"/>
</dbReference>
<dbReference type="InterPro" id="IPR051156">
    <property type="entry name" value="Mito/Outer_Membr_Metalloprot"/>
</dbReference>
<dbReference type="GO" id="GO:0016020">
    <property type="term" value="C:membrane"/>
    <property type="evidence" value="ECO:0007669"/>
    <property type="project" value="TreeGrafter"/>
</dbReference>
<protein>
    <submittedName>
        <fullName evidence="10">Peptidase M48-like protein</fullName>
    </submittedName>
</protein>
<dbReference type="Pfam" id="PF23368">
    <property type="entry name" value="DUF7092"/>
    <property type="match status" value="1"/>
</dbReference>
<proteinExistence type="inferred from homology"/>
<name>A0A286HVQ5_9HYPH</name>
<dbReference type="GO" id="GO:0051603">
    <property type="term" value="P:proteolysis involved in protein catabolic process"/>
    <property type="evidence" value="ECO:0007669"/>
    <property type="project" value="TreeGrafter"/>
</dbReference>
<keyword evidence="7" id="KW-0812">Transmembrane</keyword>
<feature type="domain" description="DUF7092" evidence="9">
    <location>
        <begin position="12"/>
        <end position="83"/>
    </location>
</feature>
<dbReference type="Pfam" id="PF01435">
    <property type="entry name" value="Peptidase_M48"/>
    <property type="match status" value="1"/>
</dbReference>
<dbReference type="RefSeq" id="WP_179758943.1">
    <property type="nucleotide sequence ID" value="NZ_OCPC01000001.1"/>
</dbReference>